<evidence type="ECO:0000313" key="4">
    <source>
        <dbReference type="Proteomes" id="UP000320762"/>
    </source>
</evidence>
<comment type="caution">
    <text evidence="3">The sequence shown here is derived from an EMBL/GenBank/DDBJ whole genome shotgun (WGS) entry which is preliminary data.</text>
</comment>
<name>A0A550CV35_9AGAR</name>
<dbReference type="Gene3D" id="3.40.50.2000">
    <property type="entry name" value="Glycogen Phosphorylase B"/>
    <property type="match status" value="2"/>
</dbReference>
<dbReference type="InterPro" id="IPR010610">
    <property type="entry name" value="EryCIII-like_C"/>
</dbReference>
<keyword evidence="4" id="KW-1185">Reference proteome</keyword>
<proteinExistence type="predicted"/>
<dbReference type="PANTHER" id="PTHR48049">
    <property type="entry name" value="GLYCOSYLTRANSFERASE"/>
    <property type="match status" value="1"/>
</dbReference>
<evidence type="ECO:0000313" key="3">
    <source>
        <dbReference type="EMBL" id="TRM68639.1"/>
    </source>
</evidence>
<dbReference type="PANTHER" id="PTHR48049:SF132">
    <property type="entry name" value="GLYCOSYLTRANSFERASE"/>
    <property type="match status" value="1"/>
</dbReference>
<evidence type="ECO:0000259" key="2">
    <source>
        <dbReference type="Pfam" id="PF06722"/>
    </source>
</evidence>
<dbReference type="SUPFAM" id="SSF53756">
    <property type="entry name" value="UDP-Glycosyltransferase/glycogen phosphorylase"/>
    <property type="match status" value="1"/>
</dbReference>
<accession>A0A550CV35</accession>
<dbReference type="Pfam" id="PF06722">
    <property type="entry name" value="EryCIII-like_C"/>
    <property type="match status" value="1"/>
</dbReference>
<dbReference type="OrthoDB" id="5835829at2759"/>
<dbReference type="GO" id="GO:0035251">
    <property type="term" value="F:UDP-glucosyltransferase activity"/>
    <property type="evidence" value="ECO:0007669"/>
    <property type="project" value="InterPro"/>
</dbReference>
<dbReference type="Proteomes" id="UP000320762">
    <property type="component" value="Unassembled WGS sequence"/>
</dbReference>
<feature type="domain" description="Erythromycin biosynthesis protein CIII-like C-terminal" evidence="2">
    <location>
        <begin position="367"/>
        <end position="439"/>
    </location>
</feature>
<sequence>MAPQRILFLTHCEQGQSNVQLATAFEIHSRAVPGLEVHFASFAELRKRFERMRVAAGDDQERLTFHTIAGVTQFGAMARVGAAMGTDFRHAPMFDLWPKFANMMVPWTPEEYMAIVDEILSVIEAVDPNLIIVDTLFGQAVDACNLAHRQYHVLSPILPSIVCVQNQSLAHQLLRYPLCGTGLPYPLTLTSIPLNLANIAAMLYHGMRSPQLKGVNAARVARGCSSLYPGLDCMRVSPERIYITPGVREVDVPFVKPPTLRLCGPISADFASIRESDPALASWLDRGETVLMIMGTHFDYDEPLARRVLTGLLGGVDAGTQILWKVPNRKELDVVFDELLTTTRDRERVRAVTWFDSEPASILEHENVVCYIHHGGANSYYECARAGKPQIVLPQWADTYYNATTAEYAGLGVYGNQTCAPDVDAKELSVALTRVTSGQEGARFRERAREVGVKCREAGGRKRAADIVLALLNDSVEKA</sequence>
<reference evidence="3 4" key="1">
    <citation type="journal article" date="2019" name="New Phytol.">
        <title>Comparative genomics reveals unique wood-decay strategies and fruiting body development in the Schizophyllaceae.</title>
        <authorList>
            <person name="Almasi E."/>
            <person name="Sahu N."/>
            <person name="Krizsan K."/>
            <person name="Balint B."/>
            <person name="Kovacs G.M."/>
            <person name="Kiss B."/>
            <person name="Cseklye J."/>
            <person name="Drula E."/>
            <person name="Henrissat B."/>
            <person name="Nagy I."/>
            <person name="Chovatia M."/>
            <person name="Adam C."/>
            <person name="LaButti K."/>
            <person name="Lipzen A."/>
            <person name="Riley R."/>
            <person name="Grigoriev I.V."/>
            <person name="Nagy L.G."/>
        </authorList>
    </citation>
    <scope>NUCLEOTIDE SEQUENCE [LARGE SCALE GENOMIC DNA]</scope>
    <source>
        <strain evidence="3 4">NL-1724</strain>
    </source>
</reference>
<dbReference type="CDD" id="cd03784">
    <property type="entry name" value="GT1_Gtf-like"/>
    <property type="match status" value="1"/>
</dbReference>
<keyword evidence="1 3" id="KW-0808">Transferase</keyword>
<dbReference type="EMBL" id="VDMD01000002">
    <property type="protein sequence ID" value="TRM68639.1"/>
    <property type="molecule type" value="Genomic_DNA"/>
</dbReference>
<dbReference type="InterPro" id="IPR050481">
    <property type="entry name" value="UDP-glycosyltransf_plant"/>
</dbReference>
<dbReference type="AlphaFoldDB" id="A0A550CV35"/>
<evidence type="ECO:0000256" key="1">
    <source>
        <dbReference type="ARBA" id="ARBA00022679"/>
    </source>
</evidence>
<organism evidence="3 4">
    <name type="scientific">Schizophyllum amplum</name>
    <dbReference type="NCBI Taxonomy" id="97359"/>
    <lineage>
        <taxon>Eukaryota</taxon>
        <taxon>Fungi</taxon>
        <taxon>Dikarya</taxon>
        <taxon>Basidiomycota</taxon>
        <taxon>Agaricomycotina</taxon>
        <taxon>Agaricomycetes</taxon>
        <taxon>Agaricomycetidae</taxon>
        <taxon>Agaricales</taxon>
        <taxon>Schizophyllaceae</taxon>
        <taxon>Schizophyllum</taxon>
    </lineage>
</organism>
<protein>
    <submittedName>
        <fullName evidence="3">Glycosyltransferase family 1 protein</fullName>
    </submittedName>
</protein>
<gene>
    <name evidence="3" type="ORF">BD626DRAFT_119328</name>
</gene>
<dbReference type="InterPro" id="IPR002213">
    <property type="entry name" value="UDP_glucos_trans"/>
</dbReference>